<dbReference type="Proteomes" id="UP000199022">
    <property type="component" value="Unassembled WGS sequence"/>
</dbReference>
<dbReference type="OrthoDB" id="9844068at2"/>
<sequence length="95" mass="10288">MTAALSPADGHDHDRPALRLVPPRLTLSLLEAARLCPVSTKVLWVEYLTLGGEQRYEEFCDHLADPADGDPTEHGLVVQTVAELLADEGVDVDIA</sequence>
<dbReference type="AlphaFoldDB" id="A0A1I1NAT0"/>
<reference evidence="2" key="1">
    <citation type="submission" date="2016-10" db="EMBL/GenBank/DDBJ databases">
        <authorList>
            <person name="Varghese N."/>
            <person name="Submissions S."/>
        </authorList>
    </citation>
    <scope>NUCLEOTIDE SEQUENCE [LARGE SCALE GENOMIC DNA]</scope>
    <source>
        <strain evidence="2">DSM 45962</strain>
    </source>
</reference>
<protein>
    <submittedName>
        <fullName evidence="1">Uncharacterized protein</fullName>
    </submittedName>
</protein>
<dbReference type="RefSeq" id="WP_091557458.1">
    <property type="nucleotide sequence ID" value="NZ_BNAC01000004.1"/>
</dbReference>
<name>A0A1I1NAT0_9ACTN</name>
<dbReference type="EMBL" id="FOMD01000002">
    <property type="protein sequence ID" value="SFC94657.1"/>
    <property type="molecule type" value="Genomic_DNA"/>
</dbReference>
<proteinExistence type="predicted"/>
<gene>
    <name evidence="1" type="ORF">SAMN05661030_2043</name>
</gene>
<evidence type="ECO:0000313" key="2">
    <source>
        <dbReference type="Proteomes" id="UP000199022"/>
    </source>
</evidence>
<organism evidence="1 2">
    <name type="scientific">Klenkia taihuensis</name>
    <dbReference type="NCBI Taxonomy" id="1225127"/>
    <lineage>
        <taxon>Bacteria</taxon>
        <taxon>Bacillati</taxon>
        <taxon>Actinomycetota</taxon>
        <taxon>Actinomycetes</taxon>
        <taxon>Geodermatophilales</taxon>
        <taxon>Geodermatophilaceae</taxon>
        <taxon>Klenkia</taxon>
    </lineage>
</organism>
<keyword evidence="2" id="KW-1185">Reference proteome</keyword>
<evidence type="ECO:0000313" key="1">
    <source>
        <dbReference type="EMBL" id="SFC94657.1"/>
    </source>
</evidence>
<accession>A0A1I1NAT0</accession>